<name>A0A4Q7LKI0_9MICO</name>
<dbReference type="Gene3D" id="3.40.50.300">
    <property type="entry name" value="P-loop containing nucleotide triphosphate hydrolases"/>
    <property type="match status" value="1"/>
</dbReference>
<feature type="domain" description="ABC transporter" evidence="6">
    <location>
        <begin position="21"/>
        <end position="246"/>
    </location>
</feature>
<keyword evidence="8" id="KW-1185">Reference proteome</keyword>
<dbReference type="PROSITE" id="PS00211">
    <property type="entry name" value="ABC_TRANSPORTER_1"/>
    <property type="match status" value="1"/>
</dbReference>
<evidence type="ECO:0000256" key="2">
    <source>
        <dbReference type="ARBA" id="ARBA00022448"/>
    </source>
</evidence>
<sequence>MLAVGPEDGDAGRMTATENVVEVRELRKTYGDVAAVDGVSFDIHRGETFALLGPNGAGKSTTIEILEGYRERTSGEVRVLGTDPWRASLDWKARLGIVLQSSGETGAVTVREQLAHFAALYPNPRDVDEVIAAVGLEHKAGSLIRKLSGGQRRRVDVAVGIIGRPELLFLDEPTTGFDPEARRNFWSLVRTLQSEGTTIVLTTHYLDEAAQLGDRAGVIANGKMVDLAPIDSLGGADARIPIVRWHEAGEPREERTPTPGAFVAALIARLGPEPAGLEVIRPSLEDVYLQLVGHEHAADLGQEVAS</sequence>
<evidence type="ECO:0000313" key="8">
    <source>
        <dbReference type="Proteomes" id="UP000293519"/>
    </source>
</evidence>
<dbReference type="Proteomes" id="UP000293519">
    <property type="component" value="Unassembled WGS sequence"/>
</dbReference>
<evidence type="ECO:0000256" key="5">
    <source>
        <dbReference type="ARBA" id="ARBA00023251"/>
    </source>
</evidence>
<dbReference type="GO" id="GO:0005524">
    <property type="term" value="F:ATP binding"/>
    <property type="evidence" value="ECO:0007669"/>
    <property type="project" value="UniProtKB-KW"/>
</dbReference>
<keyword evidence="2" id="KW-0813">Transport</keyword>
<dbReference type="Pfam" id="PF00005">
    <property type="entry name" value="ABC_tran"/>
    <property type="match status" value="1"/>
</dbReference>
<reference evidence="7 8" key="1">
    <citation type="journal article" date="2015" name="Stand. Genomic Sci.">
        <title>Genomic Encyclopedia of Bacterial and Archaeal Type Strains, Phase III: the genomes of soil and plant-associated and newly described type strains.</title>
        <authorList>
            <person name="Whitman W.B."/>
            <person name="Woyke T."/>
            <person name="Klenk H.P."/>
            <person name="Zhou Y."/>
            <person name="Lilburn T.G."/>
            <person name="Beck B.J."/>
            <person name="De Vos P."/>
            <person name="Vandamme P."/>
            <person name="Eisen J.A."/>
            <person name="Garrity G."/>
            <person name="Hugenholtz P."/>
            <person name="Kyrpides N.C."/>
        </authorList>
    </citation>
    <scope>NUCLEOTIDE SEQUENCE [LARGE SCALE GENOMIC DNA]</scope>
    <source>
        <strain evidence="7 8">CV2</strain>
    </source>
</reference>
<dbReference type="InterPro" id="IPR017871">
    <property type="entry name" value="ABC_transporter-like_CS"/>
</dbReference>
<keyword evidence="4 7" id="KW-0067">ATP-binding</keyword>
<dbReference type="CDD" id="cd03230">
    <property type="entry name" value="ABC_DR_subfamily_A"/>
    <property type="match status" value="1"/>
</dbReference>
<evidence type="ECO:0000259" key="6">
    <source>
        <dbReference type="PROSITE" id="PS50893"/>
    </source>
</evidence>
<comment type="caution">
    <text evidence="7">The sequence shown here is derived from an EMBL/GenBank/DDBJ whole genome shotgun (WGS) entry which is preliminary data.</text>
</comment>
<dbReference type="SUPFAM" id="SSF52540">
    <property type="entry name" value="P-loop containing nucleoside triphosphate hydrolases"/>
    <property type="match status" value="1"/>
</dbReference>
<protein>
    <submittedName>
        <fullName evidence="7">ABC-2 type transport system ATP-binding protein</fullName>
    </submittedName>
</protein>
<dbReference type="AlphaFoldDB" id="A0A4Q7LKI0"/>
<organism evidence="7 8">
    <name type="scientific">Microcella putealis</name>
    <dbReference type="NCBI Taxonomy" id="337005"/>
    <lineage>
        <taxon>Bacteria</taxon>
        <taxon>Bacillati</taxon>
        <taxon>Actinomycetota</taxon>
        <taxon>Actinomycetes</taxon>
        <taxon>Micrococcales</taxon>
        <taxon>Microbacteriaceae</taxon>
        <taxon>Microcella</taxon>
    </lineage>
</organism>
<dbReference type="PANTHER" id="PTHR42711:SF17">
    <property type="entry name" value="ABC TRANSPORTER ATP-BINDING PROTEIN"/>
    <property type="match status" value="1"/>
</dbReference>
<dbReference type="InterPro" id="IPR027417">
    <property type="entry name" value="P-loop_NTPase"/>
</dbReference>
<evidence type="ECO:0000256" key="3">
    <source>
        <dbReference type="ARBA" id="ARBA00022741"/>
    </source>
</evidence>
<dbReference type="PROSITE" id="PS50893">
    <property type="entry name" value="ABC_TRANSPORTER_2"/>
    <property type="match status" value="1"/>
</dbReference>
<evidence type="ECO:0000313" key="7">
    <source>
        <dbReference type="EMBL" id="RZS55125.1"/>
    </source>
</evidence>
<dbReference type="GO" id="GO:0046677">
    <property type="term" value="P:response to antibiotic"/>
    <property type="evidence" value="ECO:0007669"/>
    <property type="project" value="UniProtKB-KW"/>
</dbReference>
<proteinExistence type="predicted"/>
<dbReference type="InterPro" id="IPR050763">
    <property type="entry name" value="ABC_transporter_ATP-binding"/>
</dbReference>
<dbReference type="PANTHER" id="PTHR42711">
    <property type="entry name" value="ABC TRANSPORTER ATP-BINDING PROTEIN"/>
    <property type="match status" value="1"/>
</dbReference>
<gene>
    <name evidence="7" type="ORF">EV141_2111</name>
</gene>
<dbReference type="GO" id="GO:0005886">
    <property type="term" value="C:plasma membrane"/>
    <property type="evidence" value="ECO:0007669"/>
    <property type="project" value="UniProtKB-SubCell"/>
</dbReference>
<comment type="subcellular location">
    <subcellularLocation>
        <location evidence="1">Cell membrane</location>
        <topology evidence="1">Peripheral membrane protein</topology>
    </subcellularLocation>
</comment>
<accession>A0A4Q7LKI0</accession>
<dbReference type="SMART" id="SM00382">
    <property type="entry name" value="AAA"/>
    <property type="match status" value="1"/>
</dbReference>
<dbReference type="InterPro" id="IPR003593">
    <property type="entry name" value="AAA+_ATPase"/>
</dbReference>
<dbReference type="InterPro" id="IPR003439">
    <property type="entry name" value="ABC_transporter-like_ATP-bd"/>
</dbReference>
<dbReference type="EMBL" id="SGWW01000004">
    <property type="protein sequence ID" value="RZS55125.1"/>
    <property type="molecule type" value="Genomic_DNA"/>
</dbReference>
<evidence type="ECO:0000256" key="4">
    <source>
        <dbReference type="ARBA" id="ARBA00022840"/>
    </source>
</evidence>
<dbReference type="GO" id="GO:0016887">
    <property type="term" value="F:ATP hydrolysis activity"/>
    <property type="evidence" value="ECO:0007669"/>
    <property type="project" value="InterPro"/>
</dbReference>
<keyword evidence="3" id="KW-0547">Nucleotide-binding</keyword>
<keyword evidence="5" id="KW-0046">Antibiotic resistance</keyword>
<evidence type="ECO:0000256" key="1">
    <source>
        <dbReference type="ARBA" id="ARBA00004202"/>
    </source>
</evidence>